<sequence length="276" mass="30627">MGEIELLLAANGGVASAAQLREAGWSRQQIRKRGWQPLRRGWYAGPSAEPQVVRAVAAGGVLSCASVLRRFEVWVPDSGLHIRYAERARTSRSGARSCHPYRLDPPITGAIDPIDVAVASAANCLDPEGLIVVLDSMLNKRMIQMADARDIVAASRFARLHLAERCDPASESGTETMIRLRLRALRIRLRTQVDIPGVGRVDLLVGDKLIIEADSREHHLPRYQADRDRDRVATRLGYLVIRLTYEDVVYRWDTVEADILAIIRRDGHVGPITTSA</sequence>
<dbReference type="Gene3D" id="3.40.960.10">
    <property type="entry name" value="VSR Endonuclease"/>
    <property type="match status" value="1"/>
</dbReference>
<dbReference type="RefSeq" id="WP_061000334.1">
    <property type="nucleotide sequence ID" value="NZ_LZSF01000115.1"/>
</dbReference>
<proteinExistence type="predicted"/>
<gene>
    <name evidence="2" type="ORF">A5642_17970</name>
</gene>
<dbReference type="InterPro" id="IPR007569">
    <property type="entry name" value="DUF559"/>
</dbReference>
<protein>
    <recommendedName>
        <fullName evidence="1">DUF559 domain-containing protein</fullName>
    </recommendedName>
</protein>
<reference evidence="2 3" key="1">
    <citation type="submission" date="2016-06" db="EMBL/GenBank/DDBJ databases">
        <authorList>
            <person name="Kjaerup R.B."/>
            <person name="Dalgaard T.S."/>
            <person name="Juul-Madsen H.R."/>
        </authorList>
    </citation>
    <scope>NUCLEOTIDE SEQUENCE [LARGE SCALE GENOMIC DNA]</scope>
    <source>
        <strain evidence="2 3">1199456.5</strain>
    </source>
</reference>
<name>A0A1A0MTA6_MYCMU</name>
<dbReference type="EMBL" id="LZSF01000115">
    <property type="protein sequence ID" value="OBA88018.1"/>
    <property type="molecule type" value="Genomic_DNA"/>
</dbReference>
<evidence type="ECO:0000259" key="1">
    <source>
        <dbReference type="Pfam" id="PF04480"/>
    </source>
</evidence>
<dbReference type="Pfam" id="PF04480">
    <property type="entry name" value="DUF559"/>
    <property type="match status" value="1"/>
</dbReference>
<dbReference type="AlphaFoldDB" id="A0A1A0MTA6"/>
<accession>A0A1A0MTA6</accession>
<comment type="caution">
    <text evidence="2">The sequence shown here is derived from an EMBL/GenBank/DDBJ whole genome shotgun (WGS) entry which is preliminary data.</text>
</comment>
<organism evidence="2 3">
    <name type="scientific">Mycolicibacterium mucogenicum</name>
    <name type="common">Mycobacterium mucogenicum</name>
    <dbReference type="NCBI Taxonomy" id="56689"/>
    <lineage>
        <taxon>Bacteria</taxon>
        <taxon>Bacillati</taxon>
        <taxon>Actinomycetota</taxon>
        <taxon>Actinomycetes</taxon>
        <taxon>Mycobacteriales</taxon>
        <taxon>Mycobacteriaceae</taxon>
        <taxon>Mycolicibacterium</taxon>
    </lineage>
</organism>
<dbReference type="Proteomes" id="UP000093962">
    <property type="component" value="Unassembled WGS sequence"/>
</dbReference>
<evidence type="ECO:0000313" key="3">
    <source>
        <dbReference type="Proteomes" id="UP000093962"/>
    </source>
</evidence>
<dbReference type="OrthoDB" id="4701311at2"/>
<evidence type="ECO:0000313" key="2">
    <source>
        <dbReference type="EMBL" id="OBA88018.1"/>
    </source>
</evidence>
<feature type="domain" description="DUF559" evidence="1">
    <location>
        <begin position="187"/>
        <end position="263"/>
    </location>
</feature>